<dbReference type="PROSITE" id="PS50077">
    <property type="entry name" value="HEAT_REPEAT"/>
    <property type="match status" value="1"/>
</dbReference>
<dbReference type="Proteomes" id="UP000085678">
    <property type="component" value="Unplaced"/>
</dbReference>
<dbReference type="InterPro" id="IPR041389">
    <property type="entry name" value="Importin_rep_6"/>
</dbReference>
<evidence type="ECO:0000313" key="11">
    <source>
        <dbReference type="Proteomes" id="UP000085678"/>
    </source>
</evidence>
<feature type="domain" description="IPO4/5-like TPR repeats" evidence="10">
    <location>
        <begin position="1"/>
        <end position="59"/>
    </location>
</feature>
<dbReference type="Pfam" id="PF25574">
    <property type="entry name" value="TPR_IMB1"/>
    <property type="match status" value="1"/>
</dbReference>
<dbReference type="AlphaFoldDB" id="A0A1S3K6W7"/>
<dbReference type="Gene3D" id="1.25.10.10">
    <property type="entry name" value="Leucine-rich Repeat Variant"/>
    <property type="match status" value="1"/>
</dbReference>
<keyword evidence="3" id="KW-0813">Transport</keyword>
<dbReference type="Pfam" id="PF18808">
    <property type="entry name" value="Importin_rep_4"/>
    <property type="match status" value="1"/>
</dbReference>
<evidence type="ECO:0000256" key="5">
    <source>
        <dbReference type="ARBA" id="ARBA00022737"/>
    </source>
</evidence>
<accession>A0A1S3K6W7</accession>
<dbReference type="InterPro" id="IPR011989">
    <property type="entry name" value="ARM-like"/>
</dbReference>
<comment type="subcellular location">
    <subcellularLocation>
        <location evidence="2">Cytoplasm</location>
    </subcellularLocation>
    <subcellularLocation>
        <location evidence="1">Nucleus</location>
    </subcellularLocation>
</comment>
<dbReference type="GO" id="GO:0005737">
    <property type="term" value="C:cytoplasm"/>
    <property type="evidence" value="ECO:0007669"/>
    <property type="project" value="UniProtKB-SubCell"/>
</dbReference>
<keyword evidence="5" id="KW-0677">Repeat</keyword>
<evidence type="ECO:0000259" key="10">
    <source>
        <dbReference type="Pfam" id="PF25780"/>
    </source>
</evidence>
<dbReference type="InterPro" id="IPR057672">
    <property type="entry name" value="TPR_IPO4/5"/>
</dbReference>
<dbReference type="InterPro" id="IPR016024">
    <property type="entry name" value="ARM-type_fold"/>
</dbReference>
<proteinExistence type="predicted"/>
<dbReference type="SUPFAM" id="SSF48371">
    <property type="entry name" value="ARM repeat"/>
    <property type="match status" value="1"/>
</dbReference>
<dbReference type="Pfam" id="PF13513">
    <property type="entry name" value="HEAT_EZ"/>
    <property type="match status" value="1"/>
</dbReference>
<dbReference type="GO" id="GO:0005634">
    <property type="term" value="C:nucleus"/>
    <property type="evidence" value="ECO:0007669"/>
    <property type="project" value="UniProtKB-SubCell"/>
</dbReference>
<keyword evidence="4" id="KW-0963">Cytoplasm</keyword>
<dbReference type="InterPro" id="IPR058584">
    <property type="entry name" value="IMB1_TNPO1-like_TPR"/>
</dbReference>
<evidence type="ECO:0000256" key="8">
    <source>
        <dbReference type="PROSITE-ProRule" id="PRU00103"/>
    </source>
</evidence>
<dbReference type="Pfam" id="PF25780">
    <property type="entry name" value="TPR_IPO5"/>
    <property type="match status" value="1"/>
</dbReference>
<evidence type="ECO:0000313" key="12">
    <source>
        <dbReference type="RefSeq" id="XP_013418001.1"/>
    </source>
</evidence>
<evidence type="ECO:0000259" key="9">
    <source>
        <dbReference type="Pfam" id="PF25574"/>
    </source>
</evidence>
<evidence type="ECO:0000256" key="4">
    <source>
        <dbReference type="ARBA" id="ARBA00022490"/>
    </source>
</evidence>
<dbReference type="RefSeq" id="XP_013418001.1">
    <property type="nucleotide sequence ID" value="XM_013562547.1"/>
</dbReference>
<name>A0A1S3K6W7_LINAN</name>
<keyword evidence="11" id="KW-1185">Reference proteome</keyword>
<evidence type="ECO:0000256" key="7">
    <source>
        <dbReference type="ARBA" id="ARBA00023242"/>
    </source>
</evidence>
<organism evidence="11 12">
    <name type="scientific">Lingula anatina</name>
    <name type="common">Brachiopod</name>
    <name type="synonym">Lingula unguis</name>
    <dbReference type="NCBI Taxonomy" id="7574"/>
    <lineage>
        <taxon>Eukaryota</taxon>
        <taxon>Metazoa</taxon>
        <taxon>Spiralia</taxon>
        <taxon>Lophotrochozoa</taxon>
        <taxon>Brachiopoda</taxon>
        <taxon>Linguliformea</taxon>
        <taxon>Lingulata</taxon>
        <taxon>Lingulida</taxon>
        <taxon>Linguloidea</taxon>
        <taxon>Lingulidae</taxon>
        <taxon>Lingula</taxon>
    </lineage>
</organism>
<dbReference type="InterPro" id="IPR041653">
    <property type="entry name" value="Importin_rep_4"/>
</dbReference>
<dbReference type="OrthoDB" id="543373at2759"/>
<evidence type="ECO:0000256" key="1">
    <source>
        <dbReference type="ARBA" id="ARBA00004123"/>
    </source>
</evidence>
<evidence type="ECO:0000256" key="3">
    <source>
        <dbReference type="ARBA" id="ARBA00022448"/>
    </source>
</evidence>
<dbReference type="PANTHER" id="PTHR10527">
    <property type="entry name" value="IMPORTIN BETA"/>
    <property type="match status" value="1"/>
</dbReference>
<dbReference type="InterPro" id="IPR040122">
    <property type="entry name" value="Importin_beta"/>
</dbReference>
<gene>
    <name evidence="12" type="primary">LOC106179049</name>
</gene>
<dbReference type="GeneID" id="106179049"/>
<protein>
    <submittedName>
        <fullName evidence="12">Importin-5-like isoform X2</fullName>
    </submittedName>
</protein>
<dbReference type="Pfam" id="PF18829">
    <property type="entry name" value="Importin_rep_6"/>
    <property type="match status" value="1"/>
</dbReference>
<feature type="repeat" description="HEAT" evidence="8">
    <location>
        <begin position="200"/>
        <end position="238"/>
    </location>
</feature>
<evidence type="ECO:0000256" key="2">
    <source>
        <dbReference type="ARBA" id="ARBA00004496"/>
    </source>
</evidence>
<keyword evidence="7" id="KW-0539">Nucleus</keyword>
<dbReference type="GO" id="GO:0006606">
    <property type="term" value="P:protein import into nucleus"/>
    <property type="evidence" value="ECO:0007669"/>
    <property type="project" value="InterPro"/>
</dbReference>
<dbReference type="InterPro" id="IPR021133">
    <property type="entry name" value="HEAT_type_2"/>
</dbReference>
<evidence type="ECO:0000256" key="6">
    <source>
        <dbReference type="ARBA" id="ARBA00022927"/>
    </source>
</evidence>
<reference evidence="12" key="1">
    <citation type="submission" date="2025-08" db="UniProtKB">
        <authorList>
            <consortium name="RefSeq"/>
        </authorList>
    </citation>
    <scope>IDENTIFICATION</scope>
    <source>
        <tissue evidence="12">Gonads</tissue>
    </source>
</reference>
<sequence>MSNEKEDHLLSHFRDLLPGIVEGVTQSIQQGTDDSILKCLIDLAENTPKYLRSQLETLFGLCLKVISDANMEDNWRQLALEVIVTLSETAPAMVRKYEKFIPLLVPQVLAMMVDLEEEEDWATSDEVEEDDNDSNAIAGESALDRLACGLGGKTMLPHIIANVPQMLSSPDWRYRHAALMAISACGEGCHKQMEQMLSNILEAVLPYTHDQHPRVRYAACNALGQLSTDFGPMFQKKFHAKVIPGILMVLDDTAHPRVQAHAGAALVNFSEDCPKGILVPYLDTIMGKLEQVLNAKFKELVEKGQKLVLEQVVTTLASVADTAEEKFINYYDRFMPCLKYIVQNATSEELRMLRGKTIECISLIGLAVGKEKFYPDCGDVMQLLLKTQTDSGDLADDDPQISYMISAWARMCKILGKEFEQYLPMVMGPVLKAASIKPEVALVDSQDMQSMEGDNDWQFVTLGDQQSFGIKTAGLEEKATACQMLVCYARELKEGFSEYTEQVVKIMVPLLKFYFHDDCRIAAAESLPFLLDCARIRGDQYLAEMWQYICPELLKAVEMEPEKDILAEVMHSLAQCIEKLGNGCLNDHQMSELVRILDKTMKDHFERQAERQEQRKDEDYDDVVEESLLDEDDTDVYVLTKVSDILHALFGTHKEAFLPVYEQLLPHFAKLLGPAQPWPDRQWALCIWDDVLEHTGPHSIKYQEYFLSLMLEYINDKQGEVRQAASYGIGVMAQHGGSGYAQACSEAIPRLLKVIQDPEARSVDNISPTENAISAVTKICKYNPGNINIDEIIPHWLSWLPVWEDEEEAVHVYGYLCDLIEMNHPLVLGENSQNLPRLLTVMVEPFRREAIDKTSELGVRMLNILRQVQTNGDIFQACVGQMSPEQQATLSQLLAQS</sequence>
<feature type="domain" description="Importin subunit beta-1/Transportin-1-like TPR repeats" evidence="9">
    <location>
        <begin position="280"/>
        <end position="439"/>
    </location>
</feature>
<keyword evidence="6" id="KW-0653">Protein transport</keyword>